<feature type="compositionally biased region" description="Basic and acidic residues" evidence="1">
    <location>
        <begin position="56"/>
        <end position="71"/>
    </location>
</feature>
<proteinExistence type="predicted"/>
<dbReference type="AlphaFoldDB" id="A0A6A5ZCW5"/>
<name>A0A6A5ZCW5_9PLEO</name>
<feature type="compositionally biased region" description="Low complexity" evidence="1">
    <location>
        <begin position="92"/>
        <end position="104"/>
    </location>
</feature>
<sequence>MAVDSAADITDRASRPGFVSNRIAPTVVEHFSARQMPRASSRKRDGASESGIDSCDSDHGDGDEAIDRAVSDDNGSVAHGSGERALIEDPQSSLGLDATSSSSSHARDLDSSDSSEQTLESTCEIPTARMQASGSSALGRLWGLMETGK</sequence>
<protein>
    <submittedName>
        <fullName evidence="2">Uncharacterized protein</fullName>
    </submittedName>
</protein>
<dbReference type="Proteomes" id="UP000799770">
    <property type="component" value="Unassembled WGS sequence"/>
</dbReference>
<evidence type="ECO:0000313" key="3">
    <source>
        <dbReference type="Proteomes" id="UP000799770"/>
    </source>
</evidence>
<evidence type="ECO:0000256" key="1">
    <source>
        <dbReference type="SAM" id="MobiDB-lite"/>
    </source>
</evidence>
<accession>A0A6A5ZCW5</accession>
<reference evidence="2" key="1">
    <citation type="journal article" date="2020" name="Stud. Mycol.">
        <title>101 Dothideomycetes genomes: a test case for predicting lifestyles and emergence of pathogens.</title>
        <authorList>
            <person name="Haridas S."/>
            <person name="Albert R."/>
            <person name="Binder M."/>
            <person name="Bloem J."/>
            <person name="Labutti K."/>
            <person name="Salamov A."/>
            <person name="Andreopoulos B."/>
            <person name="Baker S."/>
            <person name="Barry K."/>
            <person name="Bills G."/>
            <person name="Bluhm B."/>
            <person name="Cannon C."/>
            <person name="Castanera R."/>
            <person name="Culley D."/>
            <person name="Daum C."/>
            <person name="Ezra D."/>
            <person name="Gonzalez J."/>
            <person name="Henrissat B."/>
            <person name="Kuo A."/>
            <person name="Liang C."/>
            <person name="Lipzen A."/>
            <person name="Lutzoni F."/>
            <person name="Magnuson J."/>
            <person name="Mondo S."/>
            <person name="Nolan M."/>
            <person name="Ohm R."/>
            <person name="Pangilinan J."/>
            <person name="Park H.-J."/>
            <person name="Ramirez L."/>
            <person name="Alfaro M."/>
            <person name="Sun H."/>
            <person name="Tritt A."/>
            <person name="Yoshinaga Y."/>
            <person name="Zwiers L.-H."/>
            <person name="Turgeon B."/>
            <person name="Goodwin S."/>
            <person name="Spatafora J."/>
            <person name="Crous P."/>
            <person name="Grigoriev I."/>
        </authorList>
    </citation>
    <scope>NUCLEOTIDE SEQUENCE</scope>
    <source>
        <strain evidence="2">CBS 627.86</strain>
    </source>
</reference>
<evidence type="ECO:0000313" key="2">
    <source>
        <dbReference type="EMBL" id="KAF2117350.1"/>
    </source>
</evidence>
<dbReference type="EMBL" id="ML977319">
    <property type="protein sequence ID" value="KAF2117350.1"/>
    <property type="molecule type" value="Genomic_DNA"/>
</dbReference>
<keyword evidence="3" id="KW-1185">Reference proteome</keyword>
<organism evidence="2 3">
    <name type="scientific">Lophiotrema nucula</name>
    <dbReference type="NCBI Taxonomy" id="690887"/>
    <lineage>
        <taxon>Eukaryota</taxon>
        <taxon>Fungi</taxon>
        <taxon>Dikarya</taxon>
        <taxon>Ascomycota</taxon>
        <taxon>Pezizomycotina</taxon>
        <taxon>Dothideomycetes</taxon>
        <taxon>Pleosporomycetidae</taxon>
        <taxon>Pleosporales</taxon>
        <taxon>Lophiotremataceae</taxon>
        <taxon>Lophiotrema</taxon>
    </lineage>
</organism>
<gene>
    <name evidence="2" type="ORF">BDV96DRAFT_644774</name>
</gene>
<feature type="region of interest" description="Disordered" evidence="1">
    <location>
        <begin position="1"/>
        <end position="149"/>
    </location>
</feature>